<evidence type="ECO:0000256" key="2">
    <source>
        <dbReference type="SAM" id="Phobius"/>
    </source>
</evidence>
<evidence type="ECO:0000256" key="1">
    <source>
        <dbReference type="SAM" id="Coils"/>
    </source>
</evidence>
<dbReference type="AlphaFoldDB" id="A0ABD6C9I6"/>
<keyword evidence="1" id="KW-0175">Coiled coil</keyword>
<name>A0ABD6C9I6_9EURY</name>
<proteinExistence type="predicted"/>
<keyword evidence="2" id="KW-0472">Membrane</keyword>
<accession>A0ABD6C9I6</accession>
<dbReference type="EMBL" id="JBHUDJ010000003">
    <property type="protein sequence ID" value="MFD1586952.1"/>
    <property type="molecule type" value="Genomic_DNA"/>
</dbReference>
<dbReference type="RefSeq" id="WP_247375690.1">
    <property type="nucleotide sequence ID" value="NZ_JALLGV010000001.1"/>
</dbReference>
<feature type="transmembrane region" description="Helical" evidence="2">
    <location>
        <begin position="15"/>
        <end position="45"/>
    </location>
</feature>
<evidence type="ECO:0000313" key="3">
    <source>
        <dbReference type="EMBL" id="MFD1586952.1"/>
    </source>
</evidence>
<organism evidence="3 4">
    <name type="scientific">Halorientalis brevis</name>
    <dbReference type="NCBI Taxonomy" id="1126241"/>
    <lineage>
        <taxon>Archaea</taxon>
        <taxon>Methanobacteriati</taxon>
        <taxon>Methanobacteriota</taxon>
        <taxon>Stenosarchaea group</taxon>
        <taxon>Halobacteria</taxon>
        <taxon>Halobacteriales</taxon>
        <taxon>Haloarculaceae</taxon>
        <taxon>Halorientalis</taxon>
    </lineage>
</organism>
<evidence type="ECO:0000313" key="4">
    <source>
        <dbReference type="Proteomes" id="UP001597119"/>
    </source>
</evidence>
<reference evidence="3 4" key="1">
    <citation type="journal article" date="2019" name="Int. J. Syst. Evol. Microbiol.">
        <title>The Global Catalogue of Microorganisms (GCM) 10K type strain sequencing project: providing services to taxonomists for standard genome sequencing and annotation.</title>
        <authorList>
            <consortium name="The Broad Institute Genomics Platform"/>
            <consortium name="The Broad Institute Genome Sequencing Center for Infectious Disease"/>
            <person name="Wu L."/>
            <person name="Ma J."/>
        </authorList>
    </citation>
    <scope>NUCLEOTIDE SEQUENCE [LARGE SCALE GENOMIC DNA]</scope>
    <source>
        <strain evidence="3 4">CGMCC 1.12125</strain>
    </source>
</reference>
<gene>
    <name evidence="3" type="ORF">ACFR9U_08150</name>
</gene>
<keyword evidence="2" id="KW-1133">Transmembrane helix</keyword>
<keyword evidence="4" id="KW-1185">Reference proteome</keyword>
<protein>
    <recommendedName>
        <fullName evidence="5">Preprotein translocase subunit TatA</fullName>
    </recommendedName>
</protein>
<feature type="coiled-coil region" evidence="1">
    <location>
        <begin position="43"/>
        <end position="75"/>
    </location>
</feature>
<evidence type="ECO:0008006" key="5">
    <source>
        <dbReference type="Google" id="ProtNLM"/>
    </source>
</evidence>
<comment type="caution">
    <text evidence="3">The sequence shown here is derived from an EMBL/GenBank/DDBJ whole genome shotgun (WGS) entry which is preliminary data.</text>
</comment>
<dbReference type="Proteomes" id="UP001597119">
    <property type="component" value="Unassembled WGS sequence"/>
</dbReference>
<keyword evidence="2" id="KW-0812">Transmembrane</keyword>
<sequence>MIVPLQLGVLGGPELLVILLVAVILLGVPLLVLLGVASGLSLLGADEEEIEELQRRVAELEAQIAEKNAQRYEDDERE</sequence>